<keyword evidence="11" id="KW-1185">Reference proteome</keyword>
<dbReference type="PANTHER" id="PTHR19375">
    <property type="entry name" value="HEAT SHOCK PROTEIN 70KDA"/>
    <property type="match status" value="1"/>
</dbReference>
<dbReference type="Pfam" id="PF00012">
    <property type="entry name" value="HSP70"/>
    <property type="match status" value="1"/>
</dbReference>
<keyword evidence="5" id="KW-0346">Stress response</keyword>
<keyword evidence="2" id="KW-0597">Phosphoprotein</keyword>
<dbReference type="PRINTS" id="PR00301">
    <property type="entry name" value="HEATSHOCK70"/>
</dbReference>
<evidence type="ECO:0000256" key="3">
    <source>
        <dbReference type="ARBA" id="ARBA00022741"/>
    </source>
</evidence>
<gene>
    <name evidence="10" type="ORF">Pro02_62510</name>
</gene>
<keyword evidence="3 7" id="KW-0547">Nucleotide-binding</keyword>
<dbReference type="InterPro" id="IPR021869">
    <property type="entry name" value="RNase_Zc3h12_NYN"/>
</dbReference>
<evidence type="ECO:0000313" key="11">
    <source>
        <dbReference type="Proteomes" id="UP000655044"/>
    </source>
</evidence>
<dbReference type="Gene3D" id="2.60.34.10">
    <property type="entry name" value="Substrate Binding Domain Of DNAk, Chain A, domain 1"/>
    <property type="match status" value="1"/>
</dbReference>
<evidence type="ECO:0000259" key="9">
    <source>
        <dbReference type="Pfam" id="PF11977"/>
    </source>
</evidence>
<dbReference type="SUPFAM" id="SSF53067">
    <property type="entry name" value="Actin-like ATPase domain"/>
    <property type="match status" value="2"/>
</dbReference>
<dbReference type="Proteomes" id="UP000655044">
    <property type="component" value="Unassembled WGS sequence"/>
</dbReference>
<protein>
    <recommendedName>
        <fullName evidence="9">RNase NYN domain-containing protein</fullName>
    </recommendedName>
</protein>
<dbReference type="InterPro" id="IPR029047">
    <property type="entry name" value="HSP70_peptide-bd_sf"/>
</dbReference>
<dbReference type="AlphaFoldDB" id="A0A8J3WFY4"/>
<dbReference type="InterPro" id="IPR013126">
    <property type="entry name" value="Hsp_70_fam"/>
</dbReference>
<proteinExistence type="inferred from homology"/>
<comment type="similarity">
    <text evidence="1 7">Belongs to the heat shock protein 70 family.</text>
</comment>
<evidence type="ECO:0000256" key="8">
    <source>
        <dbReference type="SAM" id="MobiDB-lite"/>
    </source>
</evidence>
<dbReference type="InterPro" id="IPR043129">
    <property type="entry name" value="ATPase_NBD"/>
</dbReference>
<evidence type="ECO:0000256" key="5">
    <source>
        <dbReference type="ARBA" id="ARBA00023016"/>
    </source>
</evidence>
<dbReference type="PROSITE" id="PS01036">
    <property type="entry name" value="HSP70_3"/>
    <property type="match status" value="1"/>
</dbReference>
<keyword evidence="4 7" id="KW-0067">ATP-binding</keyword>
<evidence type="ECO:0000256" key="6">
    <source>
        <dbReference type="ARBA" id="ARBA00023186"/>
    </source>
</evidence>
<accession>A0A8J3WFY4</accession>
<dbReference type="Gene3D" id="3.90.640.10">
    <property type="entry name" value="Actin, Chain A, domain 4"/>
    <property type="match status" value="1"/>
</dbReference>
<evidence type="ECO:0000256" key="2">
    <source>
        <dbReference type="ARBA" id="ARBA00022553"/>
    </source>
</evidence>
<evidence type="ECO:0000256" key="4">
    <source>
        <dbReference type="ARBA" id="ARBA00022840"/>
    </source>
</evidence>
<feature type="region of interest" description="Disordered" evidence="8">
    <location>
        <begin position="499"/>
        <end position="524"/>
    </location>
</feature>
<name>A0A8J3WFY4_PLARO</name>
<dbReference type="GO" id="GO:0140662">
    <property type="term" value="F:ATP-dependent protein folding chaperone"/>
    <property type="evidence" value="ECO:0007669"/>
    <property type="project" value="InterPro"/>
</dbReference>
<evidence type="ECO:0000256" key="1">
    <source>
        <dbReference type="ARBA" id="ARBA00007381"/>
    </source>
</evidence>
<dbReference type="Gene3D" id="3.40.50.11980">
    <property type="match status" value="1"/>
</dbReference>
<organism evidence="10 11">
    <name type="scientific">Planobispora rosea</name>
    <dbReference type="NCBI Taxonomy" id="35762"/>
    <lineage>
        <taxon>Bacteria</taxon>
        <taxon>Bacillati</taxon>
        <taxon>Actinomycetota</taxon>
        <taxon>Actinomycetes</taxon>
        <taxon>Streptosporangiales</taxon>
        <taxon>Streptosporangiaceae</taxon>
        <taxon>Planobispora</taxon>
    </lineage>
</organism>
<reference evidence="10" key="1">
    <citation type="submission" date="2021-01" db="EMBL/GenBank/DDBJ databases">
        <title>Whole genome shotgun sequence of Planobispora rosea NBRC 15558.</title>
        <authorList>
            <person name="Komaki H."/>
            <person name="Tamura T."/>
        </authorList>
    </citation>
    <scope>NUCLEOTIDE SEQUENCE</scope>
    <source>
        <strain evidence="10">NBRC 15558</strain>
    </source>
</reference>
<dbReference type="RefSeq" id="WP_189243593.1">
    <property type="nucleotide sequence ID" value="NZ_BMQP01000045.1"/>
</dbReference>
<feature type="domain" description="RNase NYN" evidence="9">
    <location>
        <begin position="543"/>
        <end position="654"/>
    </location>
</feature>
<dbReference type="Pfam" id="PF11977">
    <property type="entry name" value="RNase_Zc3h12a"/>
    <property type="match status" value="1"/>
</dbReference>
<comment type="caution">
    <text evidence="10">The sequence shown here is derived from an EMBL/GenBank/DDBJ whole genome shotgun (WGS) entry which is preliminary data.</text>
</comment>
<dbReference type="GO" id="GO:0005524">
    <property type="term" value="F:ATP binding"/>
    <property type="evidence" value="ECO:0007669"/>
    <property type="project" value="UniProtKB-KW"/>
</dbReference>
<dbReference type="Gene3D" id="3.30.420.40">
    <property type="match status" value="2"/>
</dbReference>
<dbReference type="EMBL" id="BOOI01000068">
    <property type="protein sequence ID" value="GIH87843.1"/>
    <property type="molecule type" value="Genomic_DNA"/>
</dbReference>
<evidence type="ECO:0000313" key="10">
    <source>
        <dbReference type="EMBL" id="GIH87843.1"/>
    </source>
</evidence>
<evidence type="ECO:0000256" key="7">
    <source>
        <dbReference type="RuleBase" id="RU003322"/>
    </source>
</evidence>
<dbReference type="SUPFAM" id="SSF100920">
    <property type="entry name" value="Heat shock protein 70kD (HSP70), peptide-binding domain"/>
    <property type="match status" value="1"/>
</dbReference>
<dbReference type="InterPro" id="IPR018181">
    <property type="entry name" value="Heat_shock_70_CS"/>
</dbReference>
<keyword evidence="6" id="KW-0143">Chaperone</keyword>
<sequence>MATGIDFGTTNSVVAQWVGDDVEVLALDSDNLDSDWHYPSFQNLFPTIAGESSTRLGALFGWEAKLRSNRVLEACKRMLKDDASLQLRDRRVPASAVAAGVFQAMRERAEQNLLTRIDSAVITVPANARGAARYRTRAAARAAGITVKALLNEPTAAALSYMHDMQDEGRIMVFDWGGGTIDVTILEHVDGVFEELASKGITQLGGLEVDKRLRELLFRKLGRRPTLTTEASRELDLVVERTKIRLSTEEAVLAGIPGSDKLLEVTRDELEDEITDLVEQALQPARMCLNDLGMAPDEIDGVLMIGGTSQMPCVRRAVEQFMDDETVPAEICHPMTAVARGAAIAAAIFDGELDSYLQVSSMFALGTGATDKETGKKVFSTIIDQHSPLPIEGENKYNPVKDNRERLSISVWEADPAKPLEDPENFQLTTLELKYPRPMPKEDAVFRLNYTYTQDGLLHVKAVLDKTGEVVLDQEIRDFTHGDTLSITEIQRHMRALEGLPQAPPPQPRTVTTPPQPVFSSAPEAASLPVPVAEPEPSVPGVRPLVVDGSNLAWFGRDVKKGDVPSLDQLLKGIEALKAQFPGAEISVFVDAAMAHRLTSLERDVLQDAIRQGIITQTPAGTHGKADRLITMLAEKKNAVIVTNDSYKELQAEYPWLLDDGRVLGATYSNGVWLFAGRTPVRPRRPDANGS</sequence>